<evidence type="ECO:0000256" key="3">
    <source>
        <dbReference type="ARBA" id="ARBA00023163"/>
    </source>
</evidence>
<dbReference type="PROSITE" id="PS50043">
    <property type="entry name" value="HTH_LUXR_2"/>
    <property type="match status" value="1"/>
</dbReference>
<keyword evidence="6" id="KW-1185">Reference proteome</keyword>
<sequence>MTLAESQDFAPPRVLFIDPDPKAHEDLLAAALPAEFYHTPEPVPPRENPTSFHLVVVAEDFLDSQAIRHWIQRSLHPYRHVLVGLSREPSGSPNLPRWAQGYLERPYRPDQIHRHLLEVLCQEPDGLTRRLKQDVLSTKKESLERGHRKLESLHDRLLEGQRALQILAQRRLEERREALEHVRRVAGNRLIPLLRDMQQDPDASEAAVELEQLMRCVLRGLEASESVEGRAIHVLSPVELRVAVLIRLGLNGRDIARRLGVSMGTVQTHRKNIRKKLGIHGRHYSLRHCLLGGSRPGRPSR</sequence>
<protein>
    <submittedName>
        <fullName evidence="5">Regulatory protein, luxR family</fullName>
    </submittedName>
</protein>
<dbReference type="PANTHER" id="PTHR44688">
    <property type="entry name" value="DNA-BINDING TRANSCRIPTIONAL ACTIVATOR DEVR_DOSR"/>
    <property type="match status" value="1"/>
</dbReference>
<dbReference type="Proteomes" id="UP000192783">
    <property type="component" value="Unassembled WGS sequence"/>
</dbReference>
<dbReference type="InterPro" id="IPR000792">
    <property type="entry name" value="Tscrpt_reg_LuxR_C"/>
</dbReference>
<dbReference type="EMBL" id="FWXF01000018">
    <property type="protein sequence ID" value="SMC26752.1"/>
    <property type="molecule type" value="Genomic_DNA"/>
</dbReference>
<name>A0A1W1XSC6_9BACT</name>
<feature type="domain" description="HTH luxR-type" evidence="4">
    <location>
        <begin position="228"/>
        <end position="293"/>
    </location>
</feature>
<dbReference type="RefSeq" id="WP_084058673.1">
    <property type="nucleotide sequence ID" value="NZ_FWXF01000018.1"/>
</dbReference>
<evidence type="ECO:0000256" key="2">
    <source>
        <dbReference type="ARBA" id="ARBA00023125"/>
    </source>
</evidence>
<accession>A0A1W1XSC6</accession>
<dbReference type="Gene3D" id="1.10.10.10">
    <property type="entry name" value="Winged helix-like DNA-binding domain superfamily/Winged helix DNA-binding domain"/>
    <property type="match status" value="1"/>
</dbReference>
<dbReference type="SUPFAM" id="SSF46894">
    <property type="entry name" value="C-terminal effector domain of the bipartite response regulators"/>
    <property type="match status" value="1"/>
</dbReference>
<keyword evidence="1" id="KW-0805">Transcription regulation</keyword>
<evidence type="ECO:0000256" key="1">
    <source>
        <dbReference type="ARBA" id="ARBA00023015"/>
    </source>
</evidence>
<dbReference type="SMART" id="SM00421">
    <property type="entry name" value="HTH_LUXR"/>
    <property type="match status" value="1"/>
</dbReference>
<dbReference type="InterPro" id="IPR016032">
    <property type="entry name" value="Sig_transdc_resp-reg_C-effctor"/>
</dbReference>
<dbReference type="Pfam" id="PF00196">
    <property type="entry name" value="GerE"/>
    <property type="match status" value="1"/>
</dbReference>
<proteinExistence type="predicted"/>
<evidence type="ECO:0000313" key="5">
    <source>
        <dbReference type="EMBL" id="SMC26752.1"/>
    </source>
</evidence>
<dbReference type="InterPro" id="IPR036388">
    <property type="entry name" value="WH-like_DNA-bd_sf"/>
</dbReference>
<keyword evidence="2" id="KW-0238">DNA-binding</keyword>
<dbReference type="STRING" id="1121390.SAMN02746041_02748"/>
<dbReference type="PRINTS" id="PR00038">
    <property type="entry name" value="HTHLUXR"/>
</dbReference>
<dbReference type="CDD" id="cd06170">
    <property type="entry name" value="LuxR_C_like"/>
    <property type="match status" value="1"/>
</dbReference>
<reference evidence="5 6" key="1">
    <citation type="submission" date="2017-04" db="EMBL/GenBank/DDBJ databases">
        <authorList>
            <person name="Afonso C.L."/>
            <person name="Miller P.J."/>
            <person name="Scott M.A."/>
            <person name="Spackman E."/>
            <person name="Goraichik I."/>
            <person name="Dimitrov K.M."/>
            <person name="Suarez D.L."/>
            <person name="Swayne D.E."/>
        </authorList>
    </citation>
    <scope>NUCLEOTIDE SEQUENCE [LARGE SCALE GENOMIC DNA]</scope>
    <source>
        <strain evidence="5 6">DSM 13146</strain>
    </source>
</reference>
<evidence type="ECO:0000259" key="4">
    <source>
        <dbReference type="PROSITE" id="PS50043"/>
    </source>
</evidence>
<keyword evidence="3" id="KW-0804">Transcription</keyword>
<gene>
    <name evidence="5" type="ORF">SAMN02746041_02748</name>
</gene>
<dbReference type="PANTHER" id="PTHR44688:SF16">
    <property type="entry name" value="DNA-BINDING TRANSCRIPTIONAL ACTIVATOR DEVR_DOSR"/>
    <property type="match status" value="1"/>
</dbReference>
<organism evidence="5 6">
    <name type="scientific">Desulfacinum hydrothermale DSM 13146</name>
    <dbReference type="NCBI Taxonomy" id="1121390"/>
    <lineage>
        <taxon>Bacteria</taxon>
        <taxon>Pseudomonadati</taxon>
        <taxon>Thermodesulfobacteriota</taxon>
        <taxon>Syntrophobacteria</taxon>
        <taxon>Syntrophobacterales</taxon>
        <taxon>Syntrophobacteraceae</taxon>
        <taxon>Desulfacinum</taxon>
    </lineage>
</organism>
<evidence type="ECO:0000313" key="6">
    <source>
        <dbReference type="Proteomes" id="UP000192783"/>
    </source>
</evidence>
<dbReference type="GO" id="GO:0006355">
    <property type="term" value="P:regulation of DNA-templated transcription"/>
    <property type="evidence" value="ECO:0007669"/>
    <property type="project" value="InterPro"/>
</dbReference>
<dbReference type="GO" id="GO:0003677">
    <property type="term" value="F:DNA binding"/>
    <property type="evidence" value="ECO:0007669"/>
    <property type="project" value="UniProtKB-KW"/>
</dbReference>
<dbReference type="OrthoDB" id="9797341at2"/>
<dbReference type="AlphaFoldDB" id="A0A1W1XSC6"/>